<evidence type="ECO:0000313" key="4">
    <source>
        <dbReference type="Proteomes" id="UP000554286"/>
    </source>
</evidence>
<gene>
    <name evidence="3" type="ORF">GGD89_003013</name>
</gene>
<accession>A0A7W6RFK9</accession>
<evidence type="ECO:0000313" key="3">
    <source>
        <dbReference type="EMBL" id="MBB4267372.1"/>
    </source>
</evidence>
<protein>
    <recommendedName>
        <fullName evidence="1">chorismate mutase</fullName>
        <ecNumber evidence="1">5.4.99.5</ecNumber>
    </recommendedName>
</protein>
<dbReference type="AlphaFoldDB" id="A0A7W6RFK9"/>
<dbReference type="SUPFAM" id="SSF48600">
    <property type="entry name" value="Chorismate mutase II"/>
    <property type="match status" value="1"/>
</dbReference>
<keyword evidence="4" id="KW-1185">Reference proteome</keyword>
<reference evidence="3 4" key="1">
    <citation type="submission" date="2020-08" db="EMBL/GenBank/DDBJ databases">
        <title>Genome sequencing of Purple Non-Sulfur Bacteria from various extreme environments.</title>
        <authorList>
            <person name="Mayer M."/>
        </authorList>
    </citation>
    <scope>NUCLEOTIDE SEQUENCE [LARGE SCALE GENOMIC DNA]</scope>
    <source>
        <strain evidence="3 4">JA131</strain>
    </source>
</reference>
<dbReference type="GO" id="GO:0004106">
    <property type="term" value="F:chorismate mutase activity"/>
    <property type="evidence" value="ECO:0007669"/>
    <property type="project" value="UniProtKB-EC"/>
</dbReference>
<evidence type="ECO:0000259" key="2">
    <source>
        <dbReference type="PROSITE" id="PS51168"/>
    </source>
</evidence>
<dbReference type="Gene3D" id="1.20.59.10">
    <property type="entry name" value="Chorismate mutase"/>
    <property type="match status" value="1"/>
</dbReference>
<dbReference type="PROSITE" id="PS51168">
    <property type="entry name" value="CHORISMATE_MUT_2"/>
    <property type="match status" value="1"/>
</dbReference>
<dbReference type="InterPro" id="IPR002701">
    <property type="entry name" value="CM_II_prokaryot"/>
</dbReference>
<dbReference type="Proteomes" id="UP000554286">
    <property type="component" value="Unassembled WGS sequence"/>
</dbReference>
<feature type="domain" description="Chorismate mutase" evidence="2">
    <location>
        <begin position="2"/>
        <end position="90"/>
    </location>
</feature>
<name>A0A7W6RFK9_9PROT</name>
<sequence>MSSAPPSLDALRREIDALDDQILDLLMRRCAIAEQVVDAKRGGPTLRPGREALILRRLVSRWRGGLPKRVIVRMWRELLAGVVAMQGPFSLAVWMPERGAGYLEVARNQYGTFTPATTHQSASQVVREVTSGNATVGVLPMPRWEDDNPWWTQILSSASDAPHIIARLPMTGPGPMGIEALVIARMPPEATGDDMSVIAVETGHDISRSAFTEALGAADLAPRAVWDTRETRDDSRLHLVEVRGFVDPHDPRLAALAGATEGGGIRNGLLLGAYASAHDEESLAP</sequence>
<proteinExistence type="predicted"/>
<comment type="caution">
    <text evidence="3">The sequence shown here is derived from an EMBL/GenBank/DDBJ whole genome shotgun (WGS) entry which is preliminary data.</text>
</comment>
<organism evidence="3 4">
    <name type="scientific">Roseospira visakhapatnamensis</name>
    <dbReference type="NCBI Taxonomy" id="390880"/>
    <lineage>
        <taxon>Bacteria</taxon>
        <taxon>Pseudomonadati</taxon>
        <taxon>Pseudomonadota</taxon>
        <taxon>Alphaproteobacteria</taxon>
        <taxon>Rhodospirillales</taxon>
        <taxon>Rhodospirillaceae</taxon>
        <taxon>Roseospira</taxon>
    </lineage>
</organism>
<dbReference type="InterPro" id="IPR036263">
    <property type="entry name" value="Chorismate_II_sf"/>
</dbReference>
<evidence type="ECO:0000256" key="1">
    <source>
        <dbReference type="ARBA" id="ARBA00012404"/>
    </source>
</evidence>
<dbReference type="EMBL" id="JACIGK010000025">
    <property type="protein sequence ID" value="MBB4267372.1"/>
    <property type="molecule type" value="Genomic_DNA"/>
</dbReference>
<dbReference type="GO" id="GO:0046417">
    <property type="term" value="P:chorismate metabolic process"/>
    <property type="evidence" value="ECO:0007669"/>
    <property type="project" value="InterPro"/>
</dbReference>
<dbReference type="InterPro" id="IPR036979">
    <property type="entry name" value="CM_dom_sf"/>
</dbReference>
<dbReference type="SMART" id="SM00830">
    <property type="entry name" value="CM_2"/>
    <property type="match status" value="1"/>
</dbReference>
<dbReference type="RefSeq" id="WP_184046702.1">
    <property type="nucleotide sequence ID" value="NZ_JACIGK010000025.1"/>
</dbReference>
<dbReference type="EC" id="5.4.99.5" evidence="1"/>
<dbReference type="Pfam" id="PF01817">
    <property type="entry name" value="CM_2"/>
    <property type="match status" value="1"/>
</dbReference>